<dbReference type="EMBL" id="NJGG01000001">
    <property type="protein sequence ID" value="OXL16258.1"/>
    <property type="molecule type" value="Genomic_DNA"/>
</dbReference>
<organism evidence="1 2">
    <name type="scientific">Polynucleobacter cosmopolitanus</name>
    <dbReference type="NCBI Taxonomy" id="351345"/>
    <lineage>
        <taxon>Bacteria</taxon>
        <taxon>Pseudomonadati</taxon>
        <taxon>Pseudomonadota</taxon>
        <taxon>Betaproteobacteria</taxon>
        <taxon>Burkholderiales</taxon>
        <taxon>Burkholderiaceae</taxon>
        <taxon>Polynucleobacter</taxon>
    </lineage>
</organism>
<dbReference type="GO" id="GO:0015035">
    <property type="term" value="F:protein-disulfide reductase activity"/>
    <property type="evidence" value="ECO:0007669"/>
    <property type="project" value="InterPro"/>
</dbReference>
<evidence type="ECO:0000313" key="1">
    <source>
        <dbReference type="EMBL" id="OXL16258.1"/>
    </source>
</evidence>
<evidence type="ECO:0000313" key="2">
    <source>
        <dbReference type="Proteomes" id="UP000215188"/>
    </source>
</evidence>
<gene>
    <name evidence="1" type="ORF">AOC33_04075</name>
</gene>
<comment type="caution">
    <text evidence="1">The sequence shown here is derived from an EMBL/GenBank/DDBJ whole genome shotgun (WGS) entry which is preliminary data.</text>
</comment>
<sequence length="146" mass="16300">MSSSSHSSTNSPIDSLKPFTLFYDGVCPLCLAEITFLKSRNQAGLLSFVDINSANYDPQTVGVSCKEALAKMYGQVEGEAPINGVAVFGEAYRRADLKILAWIFTRSWMMPILKPSYWFFAKYRHGISSLLGPCLLRFVKKRYPSA</sequence>
<keyword evidence="2" id="KW-1185">Reference proteome</keyword>
<dbReference type="PANTHER" id="PTHR34290">
    <property type="entry name" value="SI:CH73-390P7.2"/>
    <property type="match status" value="1"/>
</dbReference>
<dbReference type="InterPro" id="IPR007263">
    <property type="entry name" value="DCC1-like"/>
</dbReference>
<dbReference type="RefSeq" id="WP_089515284.1">
    <property type="nucleotide sequence ID" value="NZ_NJGG01000001.1"/>
</dbReference>
<accession>A0A229FXH4</accession>
<name>A0A229FXH4_9BURK</name>
<dbReference type="InterPro" id="IPR044691">
    <property type="entry name" value="DCC1_Trx"/>
</dbReference>
<dbReference type="Pfam" id="PF04134">
    <property type="entry name" value="DCC1-like"/>
    <property type="match status" value="1"/>
</dbReference>
<dbReference type="AlphaFoldDB" id="A0A229FXH4"/>
<dbReference type="OrthoDB" id="5294764at2"/>
<reference evidence="1 2" key="1">
    <citation type="submission" date="2017-06" db="EMBL/GenBank/DDBJ databases">
        <title>Reclassification of a Polynucleobacter cosmopolitanus strain isolated from tropical Lake Victoria as Polynucleobacter victoriensis comb. nov.</title>
        <authorList>
            <person name="Hahn M.W."/>
        </authorList>
    </citation>
    <scope>NUCLEOTIDE SEQUENCE [LARGE SCALE GENOMIC DNA]</scope>
    <source>
        <strain evidence="1 2">MWH-MoIso2</strain>
    </source>
</reference>
<protein>
    <submittedName>
        <fullName evidence="1">Thiol-disulfide oxidoreductase DCC</fullName>
    </submittedName>
</protein>
<dbReference type="PANTHER" id="PTHR34290:SF2">
    <property type="entry name" value="OS04G0668800 PROTEIN"/>
    <property type="match status" value="1"/>
</dbReference>
<proteinExistence type="predicted"/>
<dbReference type="Proteomes" id="UP000215188">
    <property type="component" value="Unassembled WGS sequence"/>
</dbReference>